<comment type="caution">
    <text evidence="1">The sequence shown here is derived from an EMBL/GenBank/DDBJ whole genome shotgun (WGS) entry which is preliminary data.</text>
</comment>
<reference evidence="1" key="1">
    <citation type="journal article" date="2018" name="DNA Res.">
        <title>Multiple hybrid de novo genome assembly of finger millet, an orphan allotetraploid crop.</title>
        <authorList>
            <person name="Hatakeyama M."/>
            <person name="Aluri S."/>
            <person name="Balachadran M.T."/>
            <person name="Sivarajan S.R."/>
            <person name="Patrignani A."/>
            <person name="Gruter S."/>
            <person name="Poveda L."/>
            <person name="Shimizu-Inatsugi R."/>
            <person name="Baeten J."/>
            <person name="Francoijs K.J."/>
            <person name="Nataraja K.N."/>
            <person name="Reddy Y.A.N."/>
            <person name="Phadnis S."/>
            <person name="Ravikumar R.L."/>
            <person name="Schlapbach R."/>
            <person name="Sreeman S.M."/>
            <person name="Shimizu K.K."/>
        </authorList>
    </citation>
    <scope>NUCLEOTIDE SEQUENCE</scope>
</reference>
<gene>
    <name evidence="1" type="primary">ga00698</name>
    <name evidence="1" type="ORF">PR202_ga00698</name>
</gene>
<protein>
    <submittedName>
        <fullName evidence="1">Uncharacterized protein</fullName>
    </submittedName>
</protein>
<evidence type="ECO:0000313" key="2">
    <source>
        <dbReference type="Proteomes" id="UP001054889"/>
    </source>
</evidence>
<dbReference type="EMBL" id="BQKI01000001">
    <property type="protein sequence ID" value="GJM84976.1"/>
    <property type="molecule type" value="Genomic_DNA"/>
</dbReference>
<keyword evidence="2" id="KW-1185">Reference proteome</keyword>
<proteinExistence type="predicted"/>
<evidence type="ECO:0000313" key="1">
    <source>
        <dbReference type="EMBL" id="GJM84976.1"/>
    </source>
</evidence>
<reference evidence="1" key="2">
    <citation type="submission" date="2021-12" db="EMBL/GenBank/DDBJ databases">
        <title>Resequencing data analysis of finger millet.</title>
        <authorList>
            <person name="Hatakeyama M."/>
            <person name="Aluri S."/>
            <person name="Balachadran M.T."/>
            <person name="Sivarajan S.R."/>
            <person name="Poveda L."/>
            <person name="Shimizu-Inatsugi R."/>
            <person name="Schlapbach R."/>
            <person name="Sreeman S.M."/>
            <person name="Shimizu K.K."/>
        </authorList>
    </citation>
    <scope>NUCLEOTIDE SEQUENCE</scope>
</reference>
<name>A0AAV5BEM2_ELECO</name>
<accession>A0AAV5BEM2</accession>
<organism evidence="1 2">
    <name type="scientific">Eleusine coracana subsp. coracana</name>
    <dbReference type="NCBI Taxonomy" id="191504"/>
    <lineage>
        <taxon>Eukaryota</taxon>
        <taxon>Viridiplantae</taxon>
        <taxon>Streptophyta</taxon>
        <taxon>Embryophyta</taxon>
        <taxon>Tracheophyta</taxon>
        <taxon>Spermatophyta</taxon>
        <taxon>Magnoliopsida</taxon>
        <taxon>Liliopsida</taxon>
        <taxon>Poales</taxon>
        <taxon>Poaceae</taxon>
        <taxon>PACMAD clade</taxon>
        <taxon>Chloridoideae</taxon>
        <taxon>Cynodonteae</taxon>
        <taxon>Eleusininae</taxon>
        <taxon>Eleusine</taxon>
    </lineage>
</organism>
<dbReference type="Proteomes" id="UP001054889">
    <property type="component" value="Unassembled WGS sequence"/>
</dbReference>
<dbReference type="AlphaFoldDB" id="A0AAV5BEM2"/>
<sequence>MRISTDFAADRQALRPLISCPATKPIITREEQAIVERIEEMDSQTGDSLACFWDCFDSEGIQRYVMTDPVRVFIAMVYFSRTG</sequence>